<protein>
    <recommendedName>
        <fullName evidence="2">Ribosome maturation protein SDO1/SBDS N-terminal domain-containing protein</fullName>
    </recommendedName>
</protein>
<dbReference type="AlphaFoldDB" id="A0A423XF31"/>
<evidence type="ECO:0000256" key="1">
    <source>
        <dbReference type="SAM" id="MobiDB-lite"/>
    </source>
</evidence>
<dbReference type="Gene3D" id="3.30.1250.10">
    <property type="entry name" value="Ribosome maturation protein SBDS, N-terminal domain"/>
    <property type="match status" value="1"/>
</dbReference>
<dbReference type="FunCoup" id="A0A423XF31">
    <property type="interactions" value="140"/>
</dbReference>
<organism evidence="3 4">
    <name type="scientific">Cytospora leucostoma</name>
    <dbReference type="NCBI Taxonomy" id="1230097"/>
    <lineage>
        <taxon>Eukaryota</taxon>
        <taxon>Fungi</taxon>
        <taxon>Dikarya</taxon>
        <taxon>Ascomycota</taxon>
        <taxon>Pezizomycotina</taxon>
        <taxon>Sordariomycetes</taxon>
        <taxon>Sordariomycetidae</taxon>
        <taxon>Diaporthales</taxon>
        <taxon>Cytosporaceae</taxon>
        <taxon>Cytospora</taxon>
    </lineage>
</organism>
<accession>A0A423XF31</accession>
<evidence type="ECO:0000259" key="2">
    <source>
        <dbReference type="Pfam" id="PF01172"/>
    </source>
</evidence>
<dbReference type="SUPFAM" id="SSF89895">
    <property type="entry name" value="FYSH domain"/>
    <property type="match status" value="1"/>
</dbReference>
<dbReference type="InterPro" id="IPR036786">
    <property type="entry name" value="Ribosome_mat_SBDS_N_sf"/>
</dbReference>
<dbReference type="InterPro" id="IPR019783">
    <property type="entry name" value="SDO1/SBDS_N"/>
</dbReference>
<dbReference type="OrthoDB" id="2567806at2759"/>
<evidence type="ECO:0000313" key="3">
    <source>
        <dbReference type="EMBL" id="ROW14786.1"/>
    </source>
</evidence>
<dbReference type="STRING" id="1230097.A0A423XF31"/>
<evidence type="ECO:0000313" key="4">
    <source>
        <dbReference type="Proteomes" id="UP000285146"/>
    </source>
</evidence>
<proteinExistence type="predicted"/>
<dbReference type="InParanoid" id="A0A423XF31"/>
<gene>
    <name evidence="3" type="ORF">VPNG_03779</name>
</gene>
<dbReference type="EMBL" id="LKEB01000012">
    <property type="protein sequence ID" value="ROW14786.1"/>
    <property type="molecule type" value="Genomic_DNA"/>
</dbReference>
<name>A0A423XF31_9PEZI</name>
<dbReference type="Proteomes" id="UP000285146">
    <property type="component" value="Unassembled WGS sequence"/>
</dbReference>
<feature type="domain" description="Ribosome maturation protein SDO1/SBDS N-terminal" evidence="2">
    <location>
        <begin position="7"/>
        <end position="97"/>
    </location>
</feature>
<dbReference type="Pfam" id="PF01172">
    <property type="entry name" value="SBDS_N"/>
    <property type="match status" value="1"/>
</dbReference>
<keyword evidence="4" id="KW-1185">Reference proteome</keyword>
<feature type="region of interest" description="Disordered" evidence="1">
    <location>
        <begin position="87"/>
        <end position="113"/>
    </location>
</feature>
<sequence>MKGGSEQVKVHYKGSEDDFVIFIDDVATYKTWKSDKSIPLAHFISAFKVFVTHKQGAQGAHDTASKGQLENEFGTSKEDEVITAILEKGTAQESAVPERQGPKNDSNGPLLAH</sequence>
<reference evidence="3 4" key="1">
    <citation type="submission" date="2015-09" db="EMBL/GenBank/DDBJ databases">
        <title>Host preference determinants of Valsa canker pathogens revealed by comparative genomics.</title>
        <authorList>
            <person name="Yin Z."/>
            <person name="Huang L."/>
        </authorList>
    </citation>
    <scope>NUCLEOTIDE SEQUENCE [LARGE SCALE GENOMIC DNA]</scope>
    <source>
        <strain evidence="3 4">SXYLt</strain>
    </source>
</reference>
<comment type="caution">
    <text evidence="3">The sequence shown here is derived from an EMBL/GenBank/DDBJ whole genome shotgun (WGS) entry which is preliminary data.</text>
</comment>